<feature type="domain" description="Glycosyltransferase 2-like" evidence="10">
    <location>
        <begin position="24"/>
        <end position="187"/>
    </location>
</feature>
<dbReference type="Proteomes" id="UP000050471">
    <property type="component" value="Unassembled WGS sequence"/>
</dbReference>
<evidence type="ECO:0000256" key="7">
    <source>
        <dbReference type="ARBA" id="ARBA00023136"/>
    </source>
</evidence>
<dbReference type="FunFam" id="3.90.550.10:FF:000079">
    <property type="entry name" value="Probable glycosyl transferase"/>
    <property type="match status" value="1"/>
</dbReference>
<dbReference type="Pfam" id="PF00535">
    <property type="entry name" value="Glycos_transf_2"/>
    <property type="match status" value="1"/>
</dbReference>
<dbReference type="InterPro" id="IPR001173">
    <property type="entry name" value="Glyco_trans_2-like"/>
</dbReference>
<keyword evidence="2" id="KW-1003">Cell membrane</keyword>
<feature type="transmembrane region" description="Helical" evidence="9">
    <location>
        <begin position="250"/>
        <end position="271"/>
    </location>
</feature>
<keyword evidence="7 9" id="KW-0472">Membrane</keyword>
<dbReference type="RefSeq" id="WP_055188766.1">
    <property type="nucleotide sequence ID" value="NZ_FPBS01000001.1"/>
</dbReference>
<evidence type="ECO:0000256" key="2">
    <source>
        <dbReference type="ARBA" id="ARBA00022475"/>
    </source>
</evidence>
<protein>
    <recommendedName>
        <fullName evidence="10">Glycosyltransferase 2-like domain-containing protein</fullName>
    </recommendedName>
</protein>
<evidence type="ECO:0000313" key="12">
    <source>
        <dbReference type="Proteomes" id="UP000050471"/>
    </source>
</evidence>
<evidence type="ECO:0000313" key="11">
    <source>
        <dbReference type="EMBL" id="KPN64479.1"/>
    </source>
</evidence>
<dbReference type="PANTHER" id="PTHR48090:SF1">
    <property type="entry name" value="PROPHAGE BACTOPRENOL GLUCOSYL TRANSFERASE HOMOLOG"/>
    <property type="match status" value="1"/>
</dbReference>
<comment type="similarity">
    <text evidence="8">Belongs to the glycosyltransferase 2 family. GtrB subfamily.</text>
</comment>
<name>A0A0P7KKN3_9RHOB</name>
<proteinExistence type="inferred from homology"/>
<reference evidence="11 12" key="1">
    <citation type="submission" date="2015-09" db="EMBL/GenBank/DDBJ databases">
        <title>Draft genome sequence of Aliiroseovarius crassostreae CV919-312TSm, the causative agent of Roseovarius Oyster Disease (formerly Juvenile Oyster Disease).</title>
        <authorList>
            <person name="Kessner L."/>
            <person name="Spinard E."/>
            <person name="Nelson D."/>
        </authorList>
    </citation>
    <scope>NUCLEOTIDE SEQUENCE [LARGE SCALE GENOMIC DNA]</scope>
    <source>
        <strain evidence="11 12">CV919-312</strain>
    </source>
</reference>
<feature type="transmembrane region" description="Helical" evidence="9">
    <location>
        <begin position="283"/>
        <end position="308"/>
    </location>
</feature>
<evidence type="ECO:0000256" key="8">
    <source>
        <dbReference type="ARBA" id="ARBA00038152"/>
    </source>
</evidence>
<evidence type="ECO:0000256" key="6">
    <source>
        <dbReference type="ARBA" id="ARBA00022989"/>
    </source>
</evidence>
<evidence type="ECO:0000256" key="1">
    <source>
        <dbReference type="ARBA" id="ARBA00004651"/>
    </source>
</evidence>
<dbReference type="AlphaFoldDB" id="A0A0P7KKN3"/>
<evidence type="ECO:0000256" key="3">
    <source>
        <dbReference type="ARBA" id="ARBA00022676"/>
    </source>
</evidence>
<dbReference type="GO" id="GO:0005886">
    <property type="term" value="C:plasma membrane"/>
    <property type="evidence" value="ECO:0007669"/>
    <property type="project" value="UniProtKB-SubCell"/>
</dbReference>
<keyword evidence="3" id="KW-0328">Glycosyltransferase</keyword>
<evidence type="ECO:0000256" key="4">
    <source>
        <dbReference type="ARBA" id="ARBA00022679"/>
    </source>
</evidence>
<keyword evidence="12" id="KW-1185">Reference proteome</keyword>
<dbReference type="Gene3D" id="3.90.550.10">
    <property type="entry name" value="Spore Coat Polysaccharide Biosynthesis Protein SpsA, Chain A"/>
    <property type="match status" value="1"/>
</dbReference>
<evidence type="ECO:0000259" key="10">
    <source>
        <dbReference type="Pfam" id="PF00535"/>
    </source>
</evidence>
<dbReference type="CDD" id="cd04187">
    <property type="entry name" value="DPM1_like_bac"/>
    <property type="match status" value="1"/>
</dbReference>
<dbReference type="GO" id="GO:0016757">
    <property type="term" value="F:glycosyltransferase activity"/>
    <property type="evidence" value="ECO:0007669"/>
    <property type="project" value="UniProtKB-KW"/>
</dbReference>
<dbReference type="STRING" id="154981.AKJ29_17885"/>
<sequence length="337" mass="37507">MAETKPGTSQSGDTCQGDGRPLISLVVPVFNEEQAIAPFFEALTQPLSGLADRFQFEILFVNDGSSDRTESRIVETSSAPWKVRLVNLSRNFGKEAALAAGLAHADGDAVIPMDVDLQDPPELICEMVEKWAAGAKIVNARRSSRERDTWMKRTSAGAFYRVFNALADHPIPRNVGDFRLLDREVVDVVLLLGERARFNKGIFSWVGFDVEEVAYERPPREAGETVWSYWKLWKLALDGIFASSTAPLRIWTYMGMILFCLSLAYSAFILLRTLIYGVDTPGYASTLILILSFGGMNMFILGIIGEYVGRIYEEVRRRPLYVVRSVVDDTEGAGRGS</sequence>
<organism evidence="11 12">
    <name type="scientific">Aliiroseovarius crassostreae</name>
    <dbReference type="NCBI Taxonomy" id="154981"/>
    <lineage>
        <taxon>Bacteria</taxon>
        <taxon>Pseudomonadati</taxon>
        <taxon>Pseudomonadota</taxon>
        <taxon>Alphaproteobacteria</taxon>
        <taxon>Rhodobacterales</taxon>
        <taxon>Paracoccaceae</taxon>
        <taxon>Aliiroseovarius</taxon>
    </lineage>
</organism>
<comment type="caution">
    <text evidence="11">The sequence shown here is derived from an EMBL/GenBank/DDBJ whole genome shotgun (WGS) entry which is preliminary data.</text>
</comment>
<dbReference type="InterPro" id="IPR029044">
    <property type="entry name" value="Nucleotide-diphossugar_trans"/>
</dbReference>
<accession>A0A0P7KKN3</accession>
<dbReference type="EMBL" id="LKBA01000004">
    <property type="protein sequence ID" value="KPN64479.1"/>
    <property type="molecule type" value="Genomic_DNA"/>
</dbReference>
<keyword evidence="6 9" id="KW-1133">Transmembrane helix</keyword>
<evidence type="ECO:0000256" key="9">
    <source>
        <dbReference type="SAM" id="Phobius"/>
    </source>
</evidence>
<keyword evidence="4" id="KW-0808">Transferase</keyword>
<dbReference type="InterPro" id="IPR050256">
    <property type="entry name" value="Glycosyltransferase_2"/>
</dbReference>
<gene>
    <name evidence="11" type="ORF">AKJ29_17885</name>
</gene>
<dbReference type="SUPFAM" id="SSF53448">
    <property type="entry name" value="Nucleotide-diphospho-sugar transferases"/>
    <property type="match status" value="1"/>
</dbReference>
<dbReference type="PANTHER" id="PTHR48090">
    <property type="entry name" value="UNDECAPRENYL-PHOSPHATE 4-DEOXY-4-FORMAMIDO-L-ARABINOSE TRANSFERASE-RELATED"/>
    <property type="match status" value="1"/>
</dbReference>
<dbReference type="OrthoDB" id="9807795at2"/>
<keyword evidence="5 9" id="KW-0812">Transmembrane</keyword>
<evidence type="ECO:0000256" key="5">
    <source>
        <dbReference type="ARBA" id="ARBA00022692"/>
    </source>
</evidence>
<comment type="subcellular location">
    <subcellularLocation>
        <location evidence="1">Cell membrane</location>
        <topology evidence="1">Multi-pass membrane protein</topology>
    </subcellularLocation>
</comment>